<feature type="chain" id="PRO_5038105770" evidence="1">
    <location>
        <begin position="22"/>
        <end position="262"/>
    </location>
</feature>
<keyword evidence="1" id="KW-0732">Signal</keyword>
<feature type="signal peptide" evidence="1">
    <location>
        <begin position="1"/>
        <end position="21"/>
    </location>
</feature>
<dbReference type="Gene3D" id="2.60.120.200">
    <property type="match status" value="1"/>
</dbReference>
<dbReference type="GO" id="GO:0005975">
    <property type="term" value="P:carbohydrate metabolic process"/>
    <property type="evidence" value="ECO:0007669"/>
    <property type="project" value="UniProtKB-ARBA"/>
</dbReference>
<reference evidence="2" key="1">
    <citation type="submission" date="2021-01" db="EMBL/GenBank/DDBJ databases">
        <title>Fulvivirga kasyanovii gen. nov., sp nov., a novel member of the phylum Bacteroidetes isolated from seawater in a mussel farm.</title>
        <authorList>
            <person name="Zhao L.-H."/>
            <person name="Wang Z.-J."/>
        </authorList>
    </citation>
    <scope>NUCLEOTIDE SEQUENCE</scope>
    <source>
        <strain evidence="2">29W222</strain>
    </source>
</reference>
<dbReference type="Proteomes" id="UP000614216">
    <property type="component" value="Unassembled WGS sequence"/>
</dbReference>
<proteinExistence type="predicted"/>
<dbReference type="AlphaFoldDB" id="A0A937G0V9"/>
<dbReference type="RefSeq" id="WP_202859298.1">
    <property type="nucleotide sequence ID" value="NZ_JAEUGD010000067.1"/>
</dbReference>
<evidence type="ECO:0000256" key="1">
    <source>
        <dbReference type="SAM" id="SignalP"/>
    </source>
</evidence>
<dbReference type="EMBL" id="JAEUGD010000067">
    <property type="protein sequence ID" value="MBL6449755.1"/>
    <property type="molecule type" value="Genomic_DNA"/>
</dbReference>
<sequence length="262" mass="28840">MMKPSIYVLRILYLALAIAIAGCSEEDDPSIDPEEVVDPPIPSLSFATSSDSTRISFDVVGDPEIMGTRYTFNLTDENNGCGMPGGDYVKLDTLESIWSNGFAIAAWVEFKDKARYYERIIDFGNGWGEHGGMNITLSRLARSTDLVLTSWIDSDSLTNREKGRLIARDAIVDGVTQLYAATISPSGEMKIFVNGMLVAEKANGHPVANVVRNQNYIGHSNWCEEDYDLKGTVDGVYIFNRVITPEEVSALYDLKSASAQTK</sequence>
<dbReference type="InterPro" id="IPR013320">
    <property type="entry name" value="ConA-like_dom_sf"/>
</dbReference>
<dbReference type="GO" id="GO:0004553">
    <property type="term" value="F:hydrolase activity, hydrolyzing O-glycosyl compounds"/>
    <property type="evidence" value="ECO:0007669"/>
    <property type="project" value="UniProtKB-ARBA"/>
</dbReference>
<gene>
    <name evidence="2" type="ORF">JMN32_25820</name>
</gene>
<dbReference type="PROSITE" id="PS51257">
    <property type="entry name" value="PROKAR_LIPOPROTEIN"/>
    <property type="match status" value="1"/>
</dbReference>
<keyword evidence="3" id="KW-1185">Reference proteome</keyword>
<dbReference type="SUPFAM" id="SSF49899">
    <property type="entry name" value="Concanavalin A-like lectins/glucanases"/>
    <property type="match status" value="1"/>
</dbReference>
<name>A0A937G0V9_9BACT</name>
<dbReference type="Pfam" id="PF13385">
    <property type="entry name" value="Laminin_G_3"/>
    <property type="match status" value="1"/>
</dbReference>
<accession>A0A937G0V9</accession>
<evidence type="ECO:0000313" key="2">
    <source>
        <dbReference type="EMBL" id="MBL6449755.1"/>
    </source>
</evidence>
<organism evidence="2 3">
    <name type="scientific">Fulvivirga marina</name>
    <dbReference type="NCBI Taxonomy" id="2494733"/>
    <lineage>
        <taxon>Bacteria</taxon>
        <taxon>Pseudomonadati</taxon>
        <taxon>Bacteroidota</taxon>
        <taxon>Cytophagia</taxon>
        <taxon>Cytophagales</taxon>
        <taxon>Fulvivirgaceae</taxon>
        <taxon>Fulvivirga</taxon>
    </lineage>
</organism>
<evidence type="ECO:0000313" key="3">
    <source>
        <dbReference type="Proteomes" id="UP000614216"/>
    </source>
</evidence>
<protein>
    <submittedName>
        <fullName evidence="2">LamG domain-containing protein</fullName>
    </submittedName>
</protein>
<comment type="caution">
    <text evidence="2">The sequence shown here is derived from an EMBL/GenBank/DDBJ whole genome shotgun (WGS) entry which is preliminary data.</text>
</comment>